<dbReference type="Gene3D" id="3.40.50.150">
    <property type="entry name" value="Vaccinia Virus protein VP39"/>
    <property type="match status" value="1"/>
</dbReference>
<dbReference type="InterPro" id="IPR056744">
    <property type="entry name" value="TRM5/TYW2-like_N"/>
</dbReference>
<feature type="domain" description="SAM-dependent methyltransferase TRM5/TYW2-type" evidence="11">
    <location>
        <begin position="59"/>
        <end position="370"/>
    </location>
</feature>
<dbReference type="AlphaFoldDB" id="A0A0C3CGF9"/>
<evidence type="ECO:0000256" key="5">
    <source>
        <dbReference type="ARBA" id="ARBA00022691"/>
    </source>
</evidence>
<dbReference type="Pfam" id="PF25133">
    <property type="entry name" value="TYW2_N_2"/>
    <property type="match status" value="1"/>
</dbReference>
<dbReference type="EMBL" id="KN832976">
    <property type="protein sequence ID" value="KIM88837.1"/>
    <property type="molecule type" value="Genomic_DNA"/>
</dbReference>
<keyword evidence="4 10" id="KW-0808">Transferase</keyword>
<dbReference type="GO" id="GO:0070901">
    <property type="term" value="P:mitochondrial tRNA methylation"/>
    <property type="evidence" value="ECO:0007669"/>
    <property type="project" value="UniProtKB-ARBA"/>
</dbReference>
<protein>
    <recommendedName>
        <fullName evidence="10">tRNA (guanine(37)-N1)-methyltransferase</fullName>
        <ecNumber evidence="10">2.1.1.228</ecNumber>
    </recommendedName>
    <alternativeName>
        <fullName evidence="10">M1G-methyltransferase</fullName>
    </alternativeName>
    <alternativeName>
        <fullName evidence="10">tRNA [GM37] methyltransferase</fullName>
    </alternativeName>
    <alternativeName>
        <fullName evidence="10">tRNA methyltransferase 5</fullName>
    </alternativeName>
</protein>
<dbReference type="GO" id="GO:0005759">
    <property type="term" value="C:mitochondrial matrix"/>
    <property type="evidence" value="ECO:0007669"/>
    <property type="project" value="UniProtKB-SubCell"/>
</dbReference>
<dbReference type="GO" id="GO:0052906">
    <property type="term" value="F:tRNA (guanine(37)-N1)-methyltransferase activity"/>
    <property type="evidence" value="ECO:0007669"/>
    <property type="project" value="UniProtKB-UniRule"/>
</dbReference>
<feature type="binding site" evidence="10">
    <location>
        <begin position="214"/>
        <end position="215"/>
    </location>
    <ligand>
        <name>S-adenosyl-L-methionine</name>
        <dbReference type="ChEBI" id="CHEBI:59789"/>
    </ligand>
</feature>
<evidence type="ECO:0000313" key="13">
    <source>
        <dbReference type="Proteomes" id="UP000054166"/>
    </source>
</evidence>
<dbReference type="Gene3D" id="3.30.300.110">
    <property type="entry name" value="Met-10+ protein-like domains"/>
    <property type="match status" value="1"/>
</dbReference>
<keyword evidence="7 10" id="KW-0496">Mitochondrion</keyword>
<evidence type="ECO:0000256" key="8">
    <source>
        <dbReference type="ARBA" id="ARBA00023242"/>
    </source>
</evidence>
<dbReference type="Proteomes" id="UP000054166">
    <property type="component" value="Unassembled WGS sequence"/>
</dbReference>
<evidence type="ECO:0000256" key="10">
    <source>
        <dbReference type="HAMAP-Rule" id="MF_03152"/>
    </source>
</evidence>
<dbReference type="PANTHER" id="PTHR23245:SF36">
    <property type="entry name" value="TRNA (GUANINE(37)-N1)-METHYLTRANSFERASE"/>
    <property type="match status" value="1"/>
</dbReference>
<dbReference type="FunCoup" id="A0A0C3CGF9">
    <property type="interactions" value="371"/>
</dbReference>
<dbReference type="FunFam" id="3.30.300.110:FF:000001">
    <property type="entry name" value="tRNA (guanine(37)-N1)-methyltransferase"/>
    <property type="match status" value="1"/>
</dbReference>
<dbReference type="InterPro" id="IPR056743">
    <property type="entry name" value="TRM5-TYW2-like_MTfase"/>
</dbReference>
<dbReference type="EC" id="2.1.1.228" evidence="10"/>
<dbReference type="GO" id="GO:0005634">
    <property type="term" value="C:nucleus"/>
    <property type="evidence" value="ECO:0007669"/>
    <property type="project" value="UniProtKB-SubCell"/>
</dbReference>
<dbReference type="PROSITE" id="PS51684">
    <property type="entry name" value="SAM_MT_TRM5_TYW2"/>
    <property type="match status" value="1"/>
</dbReference>
<dbReference type="STRING" id="765440.A0A0C3CGF9"/>
<dbReference type="InParanoid" id="A0A0C3CGF9"/>
<dbReference type="Pfam" id="PF02475">
    <property type="entry name" value="TRM5-TYW2_MTfase"/>
    <property type="match status" value="1"/>
</dbReference>
<feature type="binding site" evidence="10">
    <location>
        <position position="148"/>
    </location>
    <ligand>
        <name>S-adenosyl-L-methionine</name>
        <dbReference type="ChEBI" id="CHEBI:59789"/>
    </ligand>
</feature>
<gene>
    <name evidence="10" type="primary">TRM5</name>
    <name evidence="12" type="ORF">PILCRDRAFT_813821</name>
</gene>
<comment type="subunit">
    <text evidence="10">Monomer.</text>
</comment>
<feature type="binding site" evidence="10">
    <location>
        <position position="278"/>
    </location>
    <ligand>
        <name>S-adenosyl-L-methionine</name>
        <dbReference type="ChEBI" id="CHEBI:59789"/>
    </ligand>
</feature>
<keyword evidence="8 10" id="KW-0539">Nucleus</keyword>
<comment type="function">
    <text evidence="10">Specifically methylates the N1 position of guanosine-37 in various cytoplasmic and mitochondrial tRNAs. Methylation is not dependent on the nature of the nucleoside 5' of the target nucleoside. This is the first step in the biosynthesis of wybutosine (yW), a modified base adjacent to the anticodon of tRNAs and required for accurate decoding.</text>
</comment>
<dbReference type="SUPFAM" id="SSF53335">
    <property type="entry name" value="S-adenosyl-L-methionine-dependent methyltransferases"/>
    <property type="match status" value="1"/>
</dbReference>
<organism evidence="12 13">
    <name type="scientific">Piloderma croceum (strain F 1598)</name>
    <dbReference type="NCBI Taxonomy" id="765440"/>
    <lineage>
        <taxon>Eukaryota</taxon>
        <taxon>Fungi</taxon>
        <taxon>Dikarya</taxon>
        <taxon>Basidiomycota</taxon>
        <taxon>Agaricomycotina</taxon>
        <taxon>Agaricomycetes</taxon>
        <taxon>Agaricomycetidae</taxon>
        <taxon>Atheliales</taxon>
        <taxon>Atheliaceae</taxon>
        <taxon>Piloderma</taxon>
    </lineage>
</organism>
<comment type="catalytic activity">
    <reaction evidence="9 10">
        <text>guanosine(37) in tRNA + S-adenosyl-L-methionine = N(1)-methylguanosine(37) in tRNA + S-adenosyl-L-homocysteine + H(+)</text>
        <dbReference type="Rhea" id="RHEA:36899"/>
        <dbReference type="Rhea" id="RHEA-COMP:10145"/>
        <dbReference type="Rhea" id="RHEA-COMP:10147"/>
        <dbReference type="ChEBI" id="CHEBI:15378"/>
        <dbReference type="ChEBI" id="CHEBI:57856"/>
        <dbReference type="ChEBI" id="CHEBI:59789"/>
        <dbReference type="ChEBI" id="CHEBI:73542"/>
        <dbReference type="ChEBI" id="CHEBI:74269"/>
        <dbReference type="EC" id="2.1.1.228"/>
    </reaction>
</comment>
<dbReference type="HAMAP" id="MF_03152">
    <property type="entry name" value="TRM5"/>
    <property type="match status" value="1"/>
</dbReference>
<dbReference type="GO" id="GO:0002939">
    <property type="term" value="P:tRNA N1-guanine methylation"/>
    <property type="evidence" value="ECO:0007669"/>
    <property type="project" value="TreeGrafter"/>
</dbReference>
<dbReference type="InterPro" id="IPR025792">
    <property type="entry name" value="tRNA_Gua_MeTrfase_euk"/>
</dbReference>
<dbReference type="InterPro" id="IPR030382">
    <property type="entry name" value="MeTrfase_TRM5/TYW2"/>
</dbReference>
<keyword evidence="2 10" id="KW-0963">Cytoplasm</keyword>
<evidence type="ECO:0000256" key="4">
    <source>
        <dbReference type="ARBA" id="ARBA00022679"/>
    </source>
</evidence>
<keyword evidence="13" id="KW-1185">Reference proteome</keyword>
<keyword evidence="3 10" id="KW-0489">Methyltransferase</keyword>
<comment type="similarity">
    <text evidence="1">Belongs to the class I-like SAM-binding methyltransferase superfamily. TRM5/TYW2 family.</text>
</comment>
<evidence type="ECO:0000256" key="7">
    <source>
        <dbReference type="ARBA" id="ARBA00023128"/>
    </source>
</evidence>
<name>A0A0C3CGF9_PILCF</name>
<evidence type="ECO:0000256" key="3">
    <source>
        <dbReference type="ARBA" id="ARBA00022603"/>
    </source>
</evidence>
<evidence type="ECO:0000256" key="6">
    <source>
        <dbReference type="ARBA" id="ARBA00022694"/>
    </source>
</evidence>
<reference evidence="12 13" key="1">
    <citation type="submission" date="2014-04" db="EMBL/GenBank/DDBJ databases">
        <authorList>
            <consortium name="DOE Joint Genome Institute"/>
            <person name="Kuo A."/>
            <person name="Tarkka M."/>
            <person name="Buscot F."/>
            <person name="Kohler A."/>
            <person name="Nagy L.G."/>
            <person name="Floudas D."/>
            <person name="Copeland A."/>
            <person name="Barry K.W."/>
            <person name="Cichocki N."/>
            <person name="Veneault-Fourrey C."/>
            <person name="LaButti K."/>
            <person name="Lindquist E.A."/>
            <person name="Lipzen A."/>
            <person name="Lundell T."/>
            <person name="Morin E."/>
            <person name="Murat C."/>
            <person name="Sun H."/>
            <person name="Tunlid A."/>
            <person name="Henrissat B."/>
            <person name="Grigoriev I.V."/>
            <person name="Hibbett D.S."/>
            <person name="Martin F."/>
            <person name="Nordberg H.P."/>
            <person name="Cantor M.N."/>
            <person name="Hua S.X."/>
        </authorList>
    </citation>
    <scope>NUCLEOTIDE SEQUENCE [LARGE SCALE GENOMIC DNA]</scope>
    <source>
        <strain evidence="12 13">F 1598</strain>
    </source>
</reference>
<evidence type="ECO:0000256" key="2">
    <source>
        <dbReference type="ARBA" id="ARBA00022490"/>
    </source>
</evidence>
<keyword evidence="6 10" id="KW-0819">tRNA processing</keyword>
<evidence type="ECO:0000256" key="9">
    <source>
        <dbReference type="ARBA" id="ARBA00047783"/>
    </source>
</evidence>
<dbReference type="CDD" id="cd02440">
    <property type="entry name" value="AdoMet_MTases"/>
    <property type="match status" value="1"/>
</dbReference>
<reference evidence="13" key="2">
    <citation type="submission" date="2015-01" db="EMBL/GenBank/DDBJ databases">
        <title>Evolutionary Origins and Diversification of the Mycorrhizal Mutualists.</title>
        <authorList>
            <consortium name="DOE Joint Genome Institute"/>
            <consortium name="Mycorrhizal Genomics Consortium"/>
            <person name="Kohler A."/>
            <person name="Kuo A."/>
            <person name="Nagy L.G."/>
            <person name="Floudas D."/>
            <person name="Copeland A."/>
            <person name="Barry K.W."/>
            <person name="Cichocki N."/>
            <person name="Veneault-Fourrey C."/>
            <person name="LaButti K."/>
            <person name="Lindquist E.A."/>
            <person name="Lipzen A."/>
            <person name="Lundell T."/>
            <person name="Morin E."/>
            <person name="Murat C."/>
            <person name="Riley R."/>
            <person name="Ohm R."/>
            <person name="Sun H."/>
            <person name="Tunlid A."/>
            <person name="Henrissat B."/>
            <person name="Grigoriev I.V."/>
            <person name="Hibbett D.S."/>
            <person name="Martin F."/>
        </authorList>
    </citation>
    <scope>NUCLEOTIDE SEQUENCE [LARGE SCALE GENOMIC DNA]</scope>
    <source>
        <strain evidence="13">F 1598</strain>
    </source>
</reference>
<comment type="subcellular location">
    <subcellularLocation>
        <location evidence="10">Mitochondrion matrix</location>
    </subcellularLocation>
    <subcellularLocation>
        <location evidence="10">Nucleus</location>
    </subcellularLocation>
    <subcellularLocation>
        <location evidence="10">Cytoplasm</location>
    </subcellularLocation>
    <text evidence="10">Predominantly in the mitochondria and in the nucleus.</text>
</comment>
<evidence type="ECO:0000313" key="12">
    <source>
        <dbReference type="EMBL" id="KIM88837.1"/>
    </source>
</evidence>
<dbReference type="PANTHER" id="PTHR23245">
    <property type="entry name" value="TRNA METHYLTRANSFERASE"/>
    <property type="match status" value="1"/>
</dbReference>
<proteinExistence type="inferred from homology"/>
<dbReference type="OrthoDB" id="408788at2759"/>
<evidence type="ECO:0000259" key="11">
    <source>
        <dbReference type="PROSITE" id="PS51684"/>
    </source>
</evidence>
<keyword evidence="5 10" id="KW-0949">S-adenosyl-L-methionine</keyword>
<dbReference type="HOGENOM" id="CLU_022610_2_2_1"/>
<feature type="binding site" evidence="10">
    <location>
        <begin position="186"/>
        <end position="187"/>
    </location>
    <ligand>
        <name>S-adenosyl-L-methionine</name>
        <dbReference type="ChEBI" id="CHEBI:59789"/>
    </ligand>
</feature>
<accession>A0A0C3CGF9</accession>
<sequence length="376" mass="43439">MLRVSNEAELTPEAREYLKSESVELMTYTLELHYDYWLADDILKAIFPEELCKDSPTGFAVTGHIAHLNLTEAYLPYKYIIGQVILDKNKTIKTVVNKLNTINTEFRFFKMELIAGEQDYVVEHHESDCRFIFDFSQVYWNSRLQAEHKRVVQLFEPGDVVADVFAGVGPFAIPAARNGCAVFANDLNPIGTKYLRLNVEKNRVKDLVKVTCQDGRNFIREVTARSLKELFPLRATRLSLRQQRLERKDLKIAMQILALKNTNPTVLPRPRIDHFVMNLPDSAINFLDAFRGIMSPASLGRDVSAIYNVMPMVHCYCFTRELEYDKAEVDIRKRVEEQLGYPLVDEVDIHMVRSVAPFKDMYCISFRLPRIVAFEK</sequence>
<dbReference type="InterPro" id="IPR029063">
    <property type="entry name" value="SAM-dependent_MTases_sf"/>
</dbReference>
<comment type="similarity">
    <text evidence="10">Belongs to the TRM5 / TYW2 family.</text>
</comment>
<evidence type="ECO:0000256" key="1">
    <source>
        <dbReference type="ARBA" id="ARBA00009775"/>
    </source>
</evidence>